<feature type="compositionally biased region" description="Acidic residues" evidence="1">
    <location>
        <begin position="63"/>
        <end position="83"/>
    </location>
</feature>
<proteinExistence type="predicted"/>
<keyword evidence="3" id="KW-1185">Reference proteome</keyword>
<sequence>MLPRIFNVLVFSGDTSSSASASSQNHSAFARSVVQNKGQGREFANYVRHCAFTSWIEPQGSSNEDDNTDEFNDSDGDSEDDSNGDCYNELEYDEFFGASSSSSKVNRRDEATDHDMHSLAWASRAFLKIYFGSLRHMKNLTSLSLFDTPLMIPSFLHTIGSLSQGLESLTVHECAFLPDSPNEKVSDWTKHRRQFTKLSDSSLKLKKLVLTTDNEPKDDENFAMMNLLSESISHSHLVHLTTCFTGSIMNILATPLIPALPLRHLDLRYTKDVQITARFFKRLPNLRSLSLPFSKPDVFDDLDLSPAPETDGPSMLPHLTHLECDEYLLERFVPGRPLTSIRILSYSDTNVLAILNQSSKNIKRVMVPFDARVTRALMSVNVMGTLKCLESFTVDSTFSDHTDPPARSILPDPGIFLFWRNLPRVFLFKTDTSPPCRTPYDLPQRTHGENDYLFPAHLTYQYSLISGLSETSPRMEMVVVNDCIRWTRGVEVDEGSGPGGGSGRTKKVWKWHVQVDEQLEKEIVAEYVEGRILHLLEFDYDGTWEKAMERYKIRHPEFSD</sequence>
<dbReference type="HOGENOM" id="CLU_041308_0_0_1"/>
<comment type="caution">
    <text evidence="2">The sequence shown here is derived from an EMBL/GenBank/DDBJ whole genome shotgun (WGS) entry which is preliminary data.</text>
</comment>
<dbReference type="AlphaFoldDB" id="A8P5N8"/>
<dbReference type="GeneID" id="6015588"/>
<name>A8P5N8_COPC7</name>
<protein>
    <submittedName>
        <fullName evidence="2">Uncharacterized protein</fullName>
    </submittedName>
</protein>
<accession>A8P5N8</accession>
<gene>
    <name evidence="2" type="ORF">CC1G_05543</name>
</gene>
<organism evidence="2 3">
    <name type="scientific">Coprinopsis cinerea (strain Okayama-7 / 130 / ATCC MYA-4618 / FGSC 9003)</name>
    <name type="common">Inky cap fungus</name>
    <name type="synonym">Hormographiella aspergillata</name>
    <dbReference type="NCBI Taxonomy" id="240176"/>
    <lineage>
        <taxon>Eukaryota</taxon>
        <taxon>Fungi</taxon>
        <taxon>Dikarya</taxon>
        <taxon>Basidiomycota</taxon>
        <taxon>Agaricomycotina</taxon>
        <taxon>Agaricomycetes</taxon>
        <taxon>Agaricomycetidae</taxon>
        <taxon>Agaricales</taxon>
        <taxon>Agaricineae</taxon>
        <taxon>Psathyrellaceae</taxon>
        <taxon>Coprinopsis</taxon>
    </lineage>
</organism>
<dbReference type="OrthoDB" id="3256662at2759"/>
<evidence type="ECO:0000313" key="2">
    <source>
        <dbReference type="EMBL" id="EAU82921.2"/>
    </source>
</evidence>
<dbReference type="InParanoid" id="A8P5N8"/>
<evidence type="ECO:0000313" key="3">
    <source>
        <dbReference type="Proteomes" id="UP000001861"/>
    </source>
</evidence>
<dbReference type="InterPro" id="IPR032675">
    <property type="entry name" value="LRR_dom_sf"/>
</dbReference>
<evidence type="ECO:0000256" key="1">
    <source>
        <dbReference type="SAM" id="MobiDB-lite"/>
    </source>
</evidence>
<dbReference type="RefSeq" id="XP_001838990.2">
    <property type="nucleotide sequence ID" value="XM_001838938.2"/>
</dbReference>
<dbReference type="Proteomes" id="UP000001861">
    <property type="component" value="Unassembled WGS sequence"/>
</dbReference>
<reference evidence="2 3" key="1">
    <citation type="journal article" date="2010" name="Proc. Natl. Acad. Sci. U.S.A.">
        <title>Insights into evolution of multicellular fungi from the assembled chromosomes of the mushroom Coprinopsis cinerea (Coprinus cinereus).</title>
        <authorList>
            <person name="Stajich J.E."/>
            <person name="Wilke S.K."/>
            <person name="Ahren D."/>
            <person name="Au C.H."/>
            <person name="Birren B.W."/>
            <person name="Borodovsky M."/>
            <person name="Burns C."/>
            <person name="Canback B."/>
            <person name="Casselton L.A."/>
            <person name="Cheng C.K."/>
            <person name="Deng J."/>
            <person name="Dietrich F.S."/>
            <person name="Fargo D.C."/>
            <person name="Farman M.L."/>
            <person name="Gathman A.C."/>
            <person name="Goldberg J."/>
            <person name="Guigo R."/>
            <person name="Hoegger P.J."/>
            <person name="Hooker J.B."/>
            <person name="Huggins A."/>
            <person name="James T.Y."/>
            <person name="Kamada T."/>
            <person name="Kilaru S."/>
            <person name="Kodira C."/>
            <person name="Kues U."/>
            <person name="Kupfer D."/>
            <person name="Kwan H.S."/>
            <person name="Lomsadze A."/>
            <person name="Li W."/>
            <person name="Lilly W.W."/>
            <person name="Ma L.J."/>
            <person name="Mackey A.J."/>
            <person name="Manning G."/>
            <person name="Martin F."/>
            <person name="Muraguchi H."/>
            <person name="Natvig D.O."/>
            <person name="Palmerini H."/>
            <person name="Ramesh M.A."/>
            <person name="Rehmeyer C.J."/>
            <person name="Roe B.A."/>
            <person name="Shenoy N."/>
            <person name="Stanke M."/>
            <person name="Ter-Hovhannisyan V."/>
            <person name="Tunlid A."/>
            <person name="Velagapudi R."/>
            <person name="Vision T.J."/>
            <person name="Zeng Q."/>
            <person name="Zolan M.E."/>
            <person name="Pukkila P.J."/>
        </authorList>
    </citation>
    <scope>NUCLEOTIDE SEQUENCE [LARGE SCALE GENOMIC DNA]</scope>
    <source>
        <strain evidence="3">Okayama-7 / 130 / ATCC MYA-4618 / FGSC 9003</strain>
    </source>
</reference>
<dbReference type="VEuPathDB" id="FungiDB:CC1G_05543"/>
<dbReference type="SUPFAM" id="SSF52047">
    <property type="entry name" value="RNI-like"/>
    <property type="match status" value="1"/>
</dbReference>
<dbReference type="Gene3D" id="3.80.10.10">
    <property type="entry name" value="Ribonuclease Inhibitor"/>
    <property type="match status" value="1"/>
</dbReference>
<dbReference type="KEGG" id="cci:CC1G_05543"/>
<dbReference type="EMBL" id="AACS02000011">
    <property type="protein sequence ID" value="EAU82921.2"/>
    <property type="molecule type" value="Genomic_DNA"/>
</dbReference>
<feature type="region of interest" description="Disordered" evidence="1">
    <location>
        <begin position="57"/>
        <end position="83"/>
    </location>
</feature>